<evidence type="ECO:0000256" key="1">
    <source>
        <dbReference type="ARBA" id="ARBA00005953"/>
    </source>
</evidence>
<accession>A0A418Y2B7</accession>
<dbReference type="GO" id="GO:0047617">
    <property type="term" value="F:fatty acyl-CoA hydrolase activity"/>
    <property type="evidence" value="ECO:0007669"/>
    <property type="project" value="TreeGrafter"/>
</dbReference>
<sequence length="146" mass="16643">MARVQLELPEQFLYTHTINVRMTDLNTGKHVGNDQMISLLSEARYRFFCDVGFDQFERQGQSIVVTDLVATYKAESFAQDDLQFEVGLMDFNKYGADLIFRVTKQPSGQVVVLAKQGFVFFDHARHGVIPVPDNFRQQFASIADQA</sequence>
<dbReference type="CDD" id="cd00586">
    <property type="entry name" value="4HBT"/>
    <property type="match status" value="1"/>
</dbReference>
<gene>
    <name evidence="3" type="ORF">D4A39_02145</name>
</gene>
<keyword evidence="4" id="KW-1185">Reference proteome</keyword>
<evidence type="ECO:0000256" key="2">
    <source>
        <dbReference type="ARBA" id="ARBA00022801"/>
    </source>
</evidence>
<dbReference type="SUPFAM" id="SSF54637">
    <property type="entry name" value="Thioesterase/thiol ester dehydrase-isomerase"/>
    <property type="match status" value="1"/>
</dbReference>
<dbReference type="Proteomes" id="UP000283734">
    <property type="component" value="Unassembled WGS sequence"/>
</dbReference>
<dbReference type="PANTHER" id="PTHR31793:SF27">
    <property type="entry name" value="NOVEL THIOESTERASE SUPERFAMILY DOMAIN AND SAPOSIN A-TYPE DOMAIN CONTAINING PROTEIN (0610012H03RIK)"/>
    <property type="match status" value="1"/>
</dbReference>
<name>A0A418Y2B7_9GAMM</name>
<proteinExistence type="inferred from homology"/>
<organism evidence="3 4">
    <name type="scientific">Alcanivorax profundi</name>
    <dbReference type="NCBI Taxonomy" id="2338368"/>
    <lineage>
        <taxon>Bacteria</taxon>
        <taxon>Pseudomonadati</taxon>
        <taxon>Pseudomonadota</taxon>
        <taxon>Gammaproteobacteria</taxon>
        <taxon>Oceanospirillales</taxon>
        <taxon>Alcanivoracaceae</taxon>
        <taxon>Alcanivorax</taxon>
    </lineage>
</organism>
<dbReference type="Pfam" id="PF13279">
    <property type="entry name" value="4HBT_2"/>
    <property type="match status" value="1"/>
</dbReference>
<dbReference type="PANTHER" id="PTHR31793">
    <property type="entry name" value="4-HYDROXYBENZOYL-COA THIOESTERASE FAMILY MEMBER"/>
    <property type="match status" value="1"/>
</dbReference>
<dbReference type="RefSeq" id="WP_022986218.1">
    <property type="nucleotide sequence ID" value="NZ_CAXGPP010000045.1"/>
</dbReference>
<dbReference type="InterPro" id="IPR029069">
    <property type="entry name" value="HotDog_dom_sf"/>
</dbReference>
<dbReference type="OrthoDB" id="333038at2"/>
<keyword evidence="2" id="KW-0378">Hydrolase</keyword>
<comment type="similarity">
    <text evidence="1">Belongs to the 4-hydroxybenzoyl-CoA thioesterase family.</text>
</comment>
<dbReference type="Gene3D" id="3.10.129.10">
    <property type="entry name" value="Hotdog Thioesterase"/>
    <property type="match status" value="1"/>
</dbReference>
<dbReference type="AlphaFoldDB" id="A0A418Y2B7"/>
<reference evidence="3 4" key="1">
    <citation type="submission" date="2018-09" db="EMBL/GenBank/DDBJ databases">
        <title>Alcanivorax profundi sp. nov., isolated from 1000 m-depth seawater of the Mariana Trench.</title>
        <authorList>
            <person name="Liu J."/>
        </authorList>
    </citation>
    <scope>NUCLEOTIDE SEQUENCE [LARGE SCALE GENOMIC DNA]</scope>
    <source>
        <strain evidence="3 4">MTEO17</strain>
    </source>
</reference>
<evidence type="ECO:0000313" key="3">
    <source>
        <dbReference type="EMBL" id="RJG19676.1"/>
    </source>
</evidence>
<evidence type="ECO:0000313" key="4">
    <source>
        <dbReference type="Proteomes" id="UP000283734"/>
    </source>
</evidence>
<protein>
    <submittedName>
        <fullName evidence="3">Thioesterase</fullName>
    </submittedName>
</protein>
<dbReference type="EMBL" id="QYYA01000001">
    <property type="protein sequence ID" value="RJG19676.1"/>
    <property type="molecule type" value="Genomic_DNA"/>
</dbReference>
<dbReference type="InterPro" id="IPR050563">
    <property type="entry name" value="4-hydroxybenzoyl-CoA_TE"/>
</dbReference>
<comment type="caution">
    <text evidence="3">The sequence shown here is derived from an EMBL/GenBank/DDBJ whole genome shotgun (WGS) entry which is preliminary data.</text>
</comment>